<accession>A0A1J7JS51</accession>
<feature type="compositionally biased region" description="Polar residues" evidence="1">
    <location>
        <begin position="517"/>
        <end position="532"/>
    </location>
</feature>
<dbReference type="OrthoDB" id="5240775at2759"/>
<dbReference type="InParanoid" id="A0A1J7JS51"/>
<organism evidence="2 3">
    <name type="scientific">Coniochaeta ligniaria NRRL 30616</name>
    <dbReference type="NCBI Taxonomy" id="1408157"/>
    <lineage>
        <taxon>Eukaryota</taxon>
        <taxon>Fungi</taxon>
        <taxon>Dikarya</taxon>
        <taxon>Ascomycota</taxon>
        <taxon>Pezizomycotina</taxon>
        <taxon>Sordariomycetes</taxon>
        <taxon>Sordariomycetidae</taxon>
        <taxon>Coniochaetales</taxon>
        <taxon>Coniochaetaceae</taxon>
        <taxon>Coniochaeta</taxon>
    </lineage>
</organism>
<dbReference type="Proteomes" id="UP000182658">
    <property type="component" value="Unassembled WGS sequence"/>
</dbReference>
<proteinExistence type="predicted"/>
<feature type="compositionally biased region" description="Low complexity" evidence="1">
    <location>
        <begin position="503"/>
        <end position="516"/>
    </location>
</feature>
<evidence type="ECO:0000313" key="3">
    <source>
        <dbReference type="Proteomes" id="UP000182658"/>
    </source>
</evidence>
<keyword evidence="3" id="KW-1185">Reference proteome</keyword>
<dbReference type="EMBL" id="KV875096">
    <property type="protein sequence ID" value="OIW30594.1"/>
    <property type="molecule type" value="Genomic_DNA"/>
</dbReference>
<reference evidence="2 3" key="1">
    <citation type="submission" date="2016-10" db="EMBL/GenBank/DDBJ databases">
        <title>Draft genome sequence of Coniochaeta ligniaria NRRL30616, a lignocellulolytic fungus for bioabatement of inhibitors in plant biomass hydrolysates.</title>
        <authorList>
            <consortium name="DOE Joint Genome Institute"/>
            <person name="Jimenez D.J."/>
            <person name="Hector R.E."/>
            <person name="Riley R."/>
            <person name="Sun H."/>
            <person name="Grigoriev I.V."/>
            <person name="Van Elsas J.D."/>
            <person name="Nichols N.N."/>
        </authorList>
    </citation>
    <scope>NUCLEOTIDE SEQUENCE [LARGE SCALE GENOMIC DNA]</scope>
    <source>
        <strain evidence="2 3">NRRL 30616</strain>
    </source>
</reference>
<name>A0A1J7JS51_9PEZI</name>
<protein>
    <submittedName>
        <fullName evidence="2">Uncharacterized protein</fullName>
    </submittedName>
</protein>
<sequence length="625" mass="70271">MSTSALPTTPPKGVLMAPQMVPYHTTTSVHGVVRSPIFSDLNKKNFPDSNMVDPRLLNPPTNQNLNGLRPGPYVHIGTMSPESYKANLERKFGMTTEYIDELQLKWQQLKAEGVKYHRIPNPASADAGFDPLDPDYATWNNFYGDHSDAIMSEIFVKCLSDHTAFLQLMEVFLPFWRARNEKTRVPKGHPAVMQFLGYLLENNDLARSSSLFEYFEHLLQLTPHTEPVDSHNMTPQGQEVRAGLLGQIGKNNMTYVLAYKYVGQVFIAWLDTICHRGRPSPSSGALNMGGARDCINGVRDFPSFAPVESFTQRFDEYRHMLFTLADRMRVKFSREDYFVQVGHAHKVILDSVSEVTLNLNRNTLLATDFMKDPYVQILCVIWTQLGIKPETWMMHFSHSEEHIRQVAWQRSGGTLVQYVSPFAPLQYVNPADLVKVPDPPFLGTEQPEYSHWSQAQNIQGIQQPGPQQHQVAQAMIEDWSAVNYTAPKKRTPTLPTADDTVATSSSGKSKTKTTSSQGLASTKSHGQRSSAKAPQRESRPTLGTIQQGHASKATAPAHKVTAPAPGTRELPRSRMALRTRDSRRPVVPDLPKLQEADEEWEDAEFEKEMQALMRAEDPDDGEFVP</sequence>
<evidence type="ECO:0000256" key="1">
    <source>
        <dbReference type="SAM" id="MobiDB-lite"/>
    </source>
</evidence>
<evidence type="ECO:0000313" key="2">
    <source>
        <dbReference type="EMBL" id="OIW30594.1"/>
    </source>
</evidence>
<dbReference type="AlphaFoldDB" id="A0A1J7JS51"/>
<gene>
    <name evidence="2" type="ORF">CONLIGDRAFT_679374</name>
</gene>
<feature type="region of interest" description="Disordered" evidence="1">
    <location>
        <begin position="487"/>
        <end position="600"/>
    </location>
</feature>